<organism evidence="3 4">
    <name type="scientific">Pseudoxanthomonas sacheonensis</name>
    <dbReference type="NCBI Taxonomy" id="443615"/>
    <lineage>
        <taxon>Bacteria</taxon>
        <taxon>Pseudomonadati</taxon>
        <taxon>Pseudomonadota</taxon>
        <taxon>Gammaproteobacteria</taxon>
        <taxon>Lysobacterales</taxon>
        <taxon>Lysobacteraceae</taxon>
        <taxon>Pseudoxanthomonas</taxon>
    </lineage>
</organism>
<sequence length="433" mass="47390">MDSEIEPNRTVLVVGAAGFLGGYLVARLRERGWRVLRGVRARGRELEADERECDLQQLLSAESWLPLLVGIDAVINVAGILREEQGQTFAVVHFDAPIALAYACVKRGVQCFVQISALGMPEDGEFIASKHRFDEALMELPLRSVILRPSVVYGVSGSYGGTSLLRALAAFPGALLLPGDGRWPIQPVAVEDLADLVARALESKANGVHEVGGPEPMTLREYQSIWREWLRIPGRRAIFVPALLVALLVRFWEIIGSGPVGETMWRMLKRGNITANGTTVRLRNEFGIAPRPLREVLASHPSQVQDRWQAQLYFLAPTLRLGVAALWLVSAWVGWATQTSEIERLAGDSVLGALAPVVVARVAATLDLIFGLWLLTGLRLRVAVAAMMIMVLAYTLAFGIALPTLWLDPLGGLAKNLVILPALAVLWVLSERR</sequence>
<dbReference type="RefSeq" id="WP_310095183.1">
    <property type="nucleotide sequence ID" value="NZ_JAVDTT010000004.1"/>
</dbReference>
<dbReference type="InterPro" id="IPR051207">
    <property type="entry name" value="ComplexI_NDUFA9_subunit"/>
</dbReference>
<dbReference type="InterPro" id="IPR036291">
    <property type="entry name" value="NAD(P)-bd_dom_sf"/>
</dbReference>
<dbReference type="PANTHER" id="PTHR12126:SF11">
    <property type="entry name" value="NADH DEHYDROGENASE [UBIQUINONE] 1 ALPHA SUBCOMPLEX SUBUNIT 9, MITOCHONDRIAL"/>
    <property type="match status" value="1"/>
</dbReference>
<feature type="transmembrane region" description="Helical" evidence="1">
    <location>
        <begin position="412"/>
        <end position="429"/>
    </location>
</feature>
<feature type="transmembrane region" description="Helical" evidence="1">
    <location>
        <begin position="12"/>
        <end position="28"/>
    </location>
</feature>
<name>A0ABU1RVA3_9GAMM</name>
<keyword evidence="4" id="KW-1185">Reference proteome</keyword>
<dbReference type="SUPFAM" id="SSF51735">
    <property type="entry name" value="NAD(P)-binding Rossmann-fold domains"/>
    <property type="match status" value="1"/>
</dbReference>
<comment type="caution">
    <text evidence="3">The sequence shown here is derived from an EMBL/GenBank/DDBJ whole genome shotgun (WGS) entry which is preliminary data.</text>
</comment>
<evidence type="ECO:0000256" key="1">
    <source>
        <dbReference type="SAM" id="Phobius"/>
    </source>
</evidence>
<accession>A0ABU1RVA3</accession>
<keyword evidence="1" id="KW-0812">Transmembrane</keyword>
<reference evidence="3 4" key="1">
    <citation type="submission" date="2023-07" db="EMBL/GenBank/DDBJ databases">
        <title>Sorghum-associated microbial communities from plants grown in Nebraska, USA.</title>
        <authorList>
            <person name="Schachtman D."/>
        </authorList>
    </citation>
    <scope>NUCLEOTIDE SEQUENCE [LARGE SCALE GENOMIC DNA]</scope>
    <source>
        <strain evidence="3 4">BE107</strain>
    </source>
</reference>
<keyword evidence="1" id="KW-0472">Membrane</keyword>
<dbReference type="PANTHER" id="PTHR12126">
    <property type="entry name" value="NADH-UBIQUINONE OXIDOREDUCTASE 39 KDA SUBUNIT-RELATED"/>
    <property type="match status" value="1"/>
</dbReference>
<dbReference type="EMBL" id="JAVDTT010000004">
    <property type="protein sequence ID" value="MDR6842722.1"/>
    <property type="molecule type" value="Genomic_DNA"/>
</dbReference>
<evidence type="ECO:0000259" key="2">
    <source>
        <dbReference type="Pfam" id="PF01370"/>
    </source>
</evidence>
<feature type="transmembrane region" description="Helical" evidence="1">
    <location>
        <begin position="353"/>
        <end position="375"/>
    </location>
</feature>
<dbReference type="InterPro" id="IPR025695">
    <property type="entry name" value="DoxX-like"/>
</dbReference>
<dbReference type="Proteomes" id="UP001254759">
    <property type="component" value="Unassembled WGS sequence"/>
</dbReference>
<dbReference type="Pfam" id="PF01370">
    <property type="entry name" value="Epimerase"/>
    <property type="match status" value="1"/>
</dbReference>
<dbReference type="Pfam" id="PF13781">
    <property type="entry name" value="DoxX_3"/>
    <property type="match status" value="1"/>
</dbReference>
<feature type="transmembrane region" description="Helical" evidence="1">
    <location>
        <begin position="382"/>
        <end position="406"/>
    </location>
</feature>
<evidence type="ECO:0000313" key="4">
    <source>
        <dbReference type="Proteomes" id="UP001254759"/>
    </source>
</evidence>
<dbReference type="InterPro" id="IPR001509">
    <property type="entry name" value="Epimerase_deHydtase"/>
</dbReference>
<dbReference type="Gene3D" id="3.40.50.720">
    <property type="entry name" value="NAD(P)-binding Rossmann-like Domain"/>
    <property type="match status" value="1"/>
</dbReference>
<evidence type="ECO:0000313" key="3">
    <source>
        <dbReference type="EMBL" id="MDR6842722.1"/>
    </source>
</evidence>
<feature type="transmembrane region" description="Helical" evidence="1">
    <location>
        <begin position="312"/>
        <end position="333"/>
    </location>
</feature>
<feature type="domain" description="NAD-dependent epimerase/dehydratase" evidence="2">
    <location>
        <begin position="11"/>
        <end position="209"/>
    </location>
</feature>
<protein>
    <submittedName>
        <fullName evidence="3">Uncharacterized protein YbjT (DUF2867 family)/uncharacterized membrane protein YphA (DoxX/SURF4 family)</fullName>
    </submittedName>
</protein>
<proteinExistence type="predicted"/>
<gene>
    <name evidence="3" type="ORF">J2W94_003027</name>
</gene>
<keyword evidence="1" id="KW-1133">Transmembrane helix</keyword>